<feature type="non-terminal residue" evidence="1">
    <location>
        <position position="1"/>
    </location>
</feature>
<accession>A0AC60Q946</accession>
<organism evidence="1 2">
    <name type="scientific">Ixodes persulcatus</name>
    <name type="common">Taiga tick</name>
    <dbReference type="NCBI Taxonomy" id="34615"/>
    <lineage>
        <taxon>Eukaryota</taxon>
        <taxon>Metazoa</taxon>
        <taxon>Ecdysozoa</taxon>
        <taxon>Arthropoda</taxon>
        <taxon>Chelicerata</taxon>
        <taxon>Arachnida</taxon>
        <taxon>Acari</taxon>
        <taxon>Parasitiformes</taxon>
        <taxon>Ixodida</taxon>
        <taxon>Ixodoidea</taxon>
        <taxon>Ixodidae</taxon>
        <taxon>Ixodinae</taxon>
        <taxon>Ixodes</taxon>
    </lineage>
</organism>
<gene>
    <name evidence="1" type="ORF">HPB47_023068</name>
</gene>
<proteinExistence type="predicted"/>
<feature type="non-terminal residue" evidence="1">
    <location>
        <position position="163"/>
    </location>
</feature>
<evidence type="ECO:0000313" key="1">
    <source>
        <dbReference type="EMBL" id="KAG0430019.1"/>
    </source>
</evidence>
<dbReference type="Proteomes" id="UP000805193">
    <property type="component" value="Unassembled WGS sequence"/>
</dbReference>
<evidence type="ECO:0000313" key="2">
    <source>
        <dbReference type="Proteomes" id="UP000805193"/>
    </source>
</evidence>
<sequence>LPVLRLLASRVLRTHLADAANTQPCRVATKATTTATTAKSVATAAAAPTWTRMAATAATTANVADTAPTPIHLAATASKTTTTVVSSTATTEVTSSTRSSVAYKRKVLLNAEDIDNSAAGRQFAVNEGSIRGWRRHKQALFACNGTRRSFRSPKNDVFADVEA</sequence>
<comment type="caution">
    <text evidence="1">The sequence shown here is derived from an EMBL/GenBank/DDBJ whole genome shotgun (WGS) entry which is preliminary data.</text>
</comment>
<protein>
    <submittedName>
        <fullName evidence="1">Uncharacterized protein</fullName>
    </submittedName>
</protein>
<dbReference type="EMBL" id="JABSTQ010009361">
    <property type="protein sequence ID" value="KAG0430019.1"/>
    <property type="molecule type" value="Genomic_DNA"/>
</dbReference>
<keyword evidence="2" id="KW-1185">Reference proteome</keyword>
<reference evidence="1 2" key="1">
    <citation type="journal article" date="2020" name="Cell">
        <title>Large-Scale Comparative Analyses of Tick Genomes Elucidate Their Genetic Diversity and Vector Capacities.</title>
        <authorList>
            <consortium name="Tick Genome and Microbiome Consortium (TIGMIC)"/>
            <person name="Jia N."/>
            <person name="Wang J."/>
            <person name="Shi W."/>
            <person name="Du L."/>
            <person name="Sun Y."/>
            <person name="Zhan W."/>
            <person name="Jiang J.F."/>
            <person name="Wang Q."/>
            <person name="Zhang B."/>
            <person name="Ji P."/>
            <person name="Bell-Sakyi L."/>
            <person name="Cui X.M."/>
            <person name="Yuan T.T."/>
            <person name="Jiang B.G."/>
            <person name="Yang W.F."/>
            <person name="Lam T.T."/>
            <person name="Chang Q.C."/>
            <person name="Ding S.J."/>
            <person name="Wang X.J."/>
            <person name="Zhu J.G."/>
            <person name="Ruan X.D."/>
            <person name="Zhao L."/>
            <person name="Wei J.T."/>
            <person name="Ye R.Z."/>
            <person name="Que T.C."/>
            <person name="Du C.H."/>
            <person name="Zhou Y.H."/>
            <person name="Cheng J.X."/>
            <person name="Dai P.F."/>
            <person name="Guo W.B."/>
            <person name="Han X.H."/>
            <person name="Huang E.J."/>
            <person name="Li L.F."/>
            <person name="Wei W."/>
            <person name="Gao Y.C."/>
            <person name="Liu J.Z."/>
            <person name="Shao H.Z."/>
            <person name="Wang X."/>
            <person name="Wang C.C."/>
            <person name="Yang T.C."/>
            <person name="Huo Q.B."/>
            <person name="Li W."/>
            <person name="Chen H.Y."/>
            <person name="Chen S.E."/>
            <person name="Zhou L.G."/>
            <person name="Ni X.B."/>
            <person name="Tian J.H."/>
            <person name="Sheng Y."/>
            <person name="Liu T."/>
            <person name="Pan Y.S."/>
            <person name="Xia L.Y."/>
            <person name="Li J."/>
            <person name="Zhao F."/>
            <person name="Cao W.C."/>
        </authorList>
    </citation>
    <scope>NUCLEOTIDE SEQUENCE [LARGE SCALE GENOMIC DNA]</scope>
    <source>
        <strain evidence="1">Iper-2018</strain>
    </source>
</reference>
<name>A0AC60Q946_IXOPE</name>